<dbReference type="Proteomes" id="UP000252884">
    <property type="component" value="Unassembled WGS sequence"/>
</dbReference>
<dbReference type="Gene3D" id="3.30.450.40">
    <property type="match status" value="1"/>
</dbReference>
<organism evidence="2 3">
    <name type="scientific">Pseudorhodoferax soli</name>
    <dbReference type="NCBI Taxonomy" id="545864"/>
    <lineage>
        <taxon>Bacteria</taxon>
        <taxon>Pseudomonadati</taxon>
        <taxon>Pseudomonadota</taxon>
        <taxon>Betaproteobacteria</taxon>
        <taxon>Burkholderiales</taxon>
        <taxon>Comamonadaceae</taxon>
    </lineage>
</organism>
<evidence type="ECO:0000313" key="3">
    <source>
        <dbReference type="Proteomes" id="UP000252884"/>
    </source>
</evidence>
<dbReference type="PANTHER" id="PTHR43102">
    <property type="entry name" value="SLR1143 PROTEIN"/>
    <property type="match status" value="1"/>
</dbReference>
<dbReference type="InterPro" id="IPR029016">
    <property type="entry name" value="GAF-like_dom_sf"/>
</dbReference>
<dbReference type="EMBL" id="QPJK01000001">
    <property type="protein sequence ID" value="RCW76189.1"/>
    <property type="molecule type" value="Genomic_DNA"/>
</dbReference>
<dbReference type="AlphaFoldDB" id="A0A368Y8Z2"/>
<gene>
    <name evidence="2" type="ORF">DES41_101795</name>
</gene>
<accession>A0A368Y8Z2</accession>
<dbReference type="OrthoDB" id="9803824at2"/>
<reference evidence="2 3" key="1">
    <citation type="submission" date="2018-07" db="EMBL/GenBank/DDBJ databases">
        <title>Genomic Encyclopedia of Type Strains, Phase IV (KMG-IV): sequencing the most valuable type-strain genomes for metagenomic binning, comparative biology and taxonomic classification.</title>
        <authorList>
            <person name="Goeker M."/>
        </authorList>
    </citation>
    <scope>NUCLEOTIDE SEQUENCE [LARGE SCALE GENOMIC DNA]</scope>
    <source>
        <strain evidence="2 3">DSM 21634</strain>
    </source>
</reference>
<name>A0A368Y8Z2_9BURK</name>
<evidence type="ECO:0000313" key="2">
    <source>
        <dbReference type="EMBL" id="RCW76189.1"/>
    </source>
</evidence>
<dbReference type="SUPFAM" id="SSF55781">
    <property type="entry name" value="GAF domain-like"/>
    <property type="match status" value="1"/>
</dbReference>
<dbReference type="SMART" id="SM00065">
    <property type="entry name" value="GAF"/>
    <property type="match status" value="1"/>
</dbReference>
<comment type="caution">
    <text evidence="2">The sequence shown here is derived from an EMBL/GenBank/DDBJ whole genome shotgun (WGS) entry which is preliminary data.</text>
</comment>
<feature type="domain" description="GAF" evidence="1">
    <location>
        <begin position="26"/>
        <end position="168"/>
    </location>
</feature>
<protein>
    <submittedName>
        <fullName evidence="2">GAF domain-containing protein</fullName>
    </submittedName>
</protein>
<proteinExistence type="predicted"/>
<keyword evidence="3" id="KW-1185">Reference proteome</keyword>
<evidence type="ECO:0000259" key="1">
    <source>
        <dbReference type="SMART" id="SM00065"/>
    </source>
</evidence>
<sequence>MRPPALPATEAQRIATLRGLLILDTEPEARFDLITAYAASEFKVPIALVSLVDGNRQWFKSCVGMALGEGPREESFCGHAILEPGIFEIFDARSDERFADNPAVLGNPWVRFYAGCPLVMENGESVGTLCLVDRQPRRLSAWERGQLHVLGKMVAAELQGVPASTVQGRPNIPAFYA</sequence>
<dbReference type="PANTHER" id="PTHR43102:SF2">
    <property type="entry name" value="GAF DOMAIN-CONTAINING PROTEIN"/>
    <property type="match status" value="1"/>
</dbReference>
<dbReference type="InterPro" id="IPR003018">
    <property type="entry name" value="GAF"/>
</dbReference>
<dbReference type="Pfam" id="PF01590">
    <property type="entry name" value="GAF"/>
    <property type="match status" value="1"/>
</dbReference>
<dbReference type="RefSeq" id="WP_114466104.1">
    <property type="nucleotide sequence ID" value="NZ_QPJK01000001.1"/>
</dbReference>